<accession>A0A0F9JN86</accession>
<dbReference type="PANTHER" id="PTHR47099">
    <property type="entry name" value="METHYLCOBAMIDE:COM METHYLTRANSFERASE MTBA"/>
    <property type="match status" value="1"/>
</dbReference>
<reference evidence="2" key="1">
    <citation type="journal article" date="2015" name="Nature">
        <title>Complex archaea that bridge the gap between prokaryotes and eukaryotes.</title>
        <authorList>
            <person name="Spang A."/>
            <person name="Saw J.H."/>
            <person name="Jorgensen S.L."/>
            <person name="Zaremba-Niedzwiedzka K."/>
            <person name="Martijn J."/>
            <person name="Lind A.E."/>
            <person name="van Eijk R."/>
            <person name="Schleper C."/>
            <person name="Guy L."/>
            <person name="Ettema T.J."/>
        </authorList>
    </citation>
    <scope>NUCLEOTIDE SEQUENCE</scope>
</reference>
<dbReference type="InterPro" id="IPR052024">
    <property type="entry name" value="Methanogen_methyltrans"/>
</dbReference>
<dbReference type="InterPro" id="IPR038071">
    <property type="entry name" value="UROD/MetE-like_sf"/>
</dbReference>
<dbReference type="AlphaFoldDB" id="A0A0F9JN86"/>
<name>A0A0F9JN86_9ZZZZ</name>
<proteinExistence type="predicted"/>
<dbReference type="Gene3D" id="3.20.20.210">
    <property type="match status" value="1"/>
</dbReference>
<dbReference type="InterPro" id="IPR000257">
    <property type="entry name" value="Uroporphyrinogen_deCOase"/>
</dbReference>
<feature type="non-terminal residue" evidence="2">
    <location>
        <position position="1"/>
    </location>
</feature>
<comment type="caution">
    <text evidence="2">The sequence shown here is derived from an EMBL/GenBank/DDBJ whole genome shotgun (WGS) entry which is preliminary data.</text>
</comment>
<dbReference type="EMBL" id="LAZR01011012">
    <property type="protein sequence ID" value="KKM63881.1"/>
    <property type="molecule type" value="Genomic_DNA"/>
</dbReference>
<dbReference type="PANTHER" id="PTHR47099:SF1">
    <property type="entry name" value="METHYLCOBAMIDE:COM METHYLTRANSFERASE MTBA"/>
    <property type="match status" value="1"/>
</dbReference>
<dbReference type="GO" id="GO:0004853">
    <property type="term" value="F:uroporphyrinogen decarboxylase activity"/>
    <property type="evidence" value="ECO:0007669"/>
    <property type="project" value="InterPro"/>
</dbReference>
<feature type="domain" description="Uroporphyrinogen decarboxylase (URO-D)" evidence="1">
    <location>
        <begin position="96"/>
        <end position="346"/>
    </location>
</feature>
<dbReference type="SUPFAM" id="SSF51726">
    <property type="entry name" value="UROD/MetE-like"/>
    <property type="match status" value="1"/>
</dbReference>
<organism evidence="2">
    <name type="scientific">marine sediment metagenome</name>
    <dbReference type="NCBI Taxonomy" id="412755"/>
    <lineage>
        <taxon>unclassified sequences</taxon>
        <taxon>metagenomes</taxon>
        <taxon>ecological metagenomes</taxon>
    </lineage>
</organism>
<evidence type="ECO:0000313" key="2">
    <source>
        <dbReference type="EMBL" id="KKM63881.1"/>
    </source>
</evidence>
<protein>
    <recommendedName>
        <fullName evidence="1">Uroporphyrinogen decarboxylase (URO-D) domain-containing protein</fullName>
    </recommendedName>
</protein>
<sequence>GKDNMNSKERVRITLSFEEPDRVPVSADYVPEIKKKLGQRVGDEETDVGVIMGNDMVITSHGFATSYYLKKDSEYYGEWGCKWKYFRNPSGSYTEVIERPLEDEKKLESYNIPDPYNERRYEPSRQIIEKYGRDYWIVGAIPCTIFEVSWGLRGLDKFMMDMVSNRDFAHALMDKVMEFPLVVGKKLIELGVDMLWTGDDVGMQTGMMISLALWREYFKPRYAKLYSEFKKLNPTIKIAYHSCGNCEAILDEMYEIGLDVINPIQAGAMNPGYIKRRYGKKLALWGTLDEQRVLPFGTSDEVKVEVERLIKNCARAGGFILAPAHNIQADTSIENILAFYEAAKEYGQYPMHLWDIKDFSGKKIMLAKG</sequence>
<dbReference type="GO" id="GO:0006779">
    <property type="term" value="P:porphyrin-containing compound biosynthetic process"/>
    <property type="evidence" value="ECO:0007669"/>
    <property type="project" value="InterPro"/>
</dbReference>
<evidence type="ECO:0000259" key="1">
    <source>
        <dbReference type="Pfam" id="PF01208"/>
    </source>
</evidence>
<gene>
    <name evidence="2" type="ORF">LCGC14_1507040</name>
</gene>
<dbReference type="Pfam" id="PF01208">
    <property type="entry name" value="URO-D"/>
    <property type="match status" value="1"/>
</dbReference>